<sequence>MPDQSVIPIFDKSKNKPVYSTSTSLYGKNIDIVEEWDSITPPPYKVIGTVIRAPNSAIHEVEEKIITIKESGTMYGSGNNGKDKLYVHGRAKELEESDNMFNSKRDEINRNSEEMILNHKTTTENSITKHNSSAHYFLNPNSTVTAEFTTSTFSPANDTFKKIQNKLDRWKFVSDLHIIDIVEFFNILMTLIAPNLSSEVTSTTHSSSVLDNSTFRNAKDEFSDEVMNTQTVKHFTGKALDETFS</sequence>
<evidence type="ECO:0000313" key="3">
    <source>
        <dbReference type="WBParaSite" id="OFLC_0000986601-mRNA-1"/>
    </source>
</evidence>
<dbReference type="STRING" id="387005.A0A183HQV5"/>
<reference evidence="3" key="1">
    <citation type="submission" date="2016-06" db="UniProtKB">
        <authorList>
            <consortium name="WormBaseParasite"/>
        </authorList>
    </citation>
    <scope>IDENTIFICATION</scope>
</reference>
<organism evidence="3">
    <name type="scientific">Onchocerca flexuosa</name>
    <dbReference type="NCBI Taxonomy" id="387005"/>
    <lineage>
        <taxon>Eukaryota</taxon>
        <taxon>Metazoa</taxon>
        <taxon>Ecdysozoa</taxon>
        <taxon>Nematoda</taxon>
        <taxon>Chromadorea</taxon>
        <taxon>Rhabditida</taxon>
        <taxon>Spirurina</taxon>
        <taxon>Spiruromorpha</taxon>
        <taxon>Filarioidea</taxon>
        <taxon>Onchocercidae</taxon>
        <taxon>Onchocerca</taxon>
    </lineage>
</organism>
<dbReference type="Proteomes" id="UP000267606">
    <property type="component" value="Unassembled WGS sequence"/>
</dbReference>
<keyword evidence="2" id="KW-1185">Reference proteome</keyword>
<accession>A0A183HQV5</accession>
<dbReference type="AlphaFoldDB" id="A0A183HQV5"/>
<protein>
    <submittedName>
        <fullName evidence="3">DUF4150 domain-containing protein</fullName>
    </submittedName>
</protein>
<name>A0A183HQV5_9BILA</name>
<dbReference type="WBParaSite" id="OFLC_0000986601-mRNA-1">
    <property type="protein sequence ID" value="OFLC_0000986601-mRNA-1"/>
    <property type="gene ID" value="OFLC_0000986601"/>
</dbReference>
<evidence type="ECO:0000313" key="1">
    <source>
        <dbReference type="EMBL" id="VDO64040.1"/>
    </source>
</evidence>
<evidence type="ECO:0000313" key="2">
    <source>
        <dbReference type="Proteomes" id="UP000267606"/>
    </source>
</evidence>
<proteinExistence type="predicted"/>
<dbReference type="EMBL" id="UZAJ01012574">
    <property type="protein sequence ID" value="VDO64040.1"/>
    <property type="molecule type" value="Genomic_DNA"/>
</dbReference>
<reference evidence="1 2" key="2">
    <citation type="submission" date="2018-11" db="EMBL/GenBank/DDBJ databases">
        <authorList>
            <consortium name="Pathogen Informatics"/>
        </authorList>
    </citation>
    <scope>NUCLEOTIDE SEQUENCE [LARGE SCALE GENOMIC DNA]</scope>
</reference>
<gene>
    <name evidence="1" type="ORF">OFLC_LOCUS9867</name>
</gene>